<dbReference type="Proteomes" id="UP001140513">
    <property type="component" value="Unassembled WGS sequence"/>
</dbReference>
<evidence type="ECO:0000313" key="2">
    <source>
        <dbReference type="EMBL" id="KAJ4357665.1"/>
    </source>
</evidence>
<dbReference type="AlphaFoldDB" id="A0A9W9CE76"/>
<evidence type="ECO:0000313" key="3">
    <source>
        <dbReference type="Proteomes" id="UP001140513"/>
    </source>
</evidence>
<reference evidence="2" key="1">
    <citation type="submission" date="2022-10" db="EMBL/GenBank/DDBJ databases">
        <title>Tapping the CABI collections for fungal endophytes: first genome assemblies for Collariella, Neodidymelliopsis, Ascochyta clinopodiicola, Didymella pomorum, Didymosphaeria variabile, Neocosmospora piperis and Neocucurbitaria cava.</title>
        <authorList>
            <person name="Hill R."/>
        </authorList>
    </citation>
    <scope>NUCLEOTIDE SEQUENCE</scope>
    <source>
        <strain evidence="2">IMI 356815</strain>
    </source>
</reference>
<comment type="caution">
    <text evidence="2">The sequence shown here is derived from an EMBL/GenBank/DDBJ whole genome shotgun (WGS) entry which is preliminary data.</text>
</comment>
<accession>A0A9W9CE76</accession>
<feature type="compositionally biased region" description="Polar residues" evidence="1">
    <location>
        <begin position="394"/>
        <end position="406"/>
    </location>
</feature>
<dbReference type="EMBL" id="JAPEUX010000002">
    <property type="protein sequence ID" value="KAJ4357665.1"/>
    <property type="molecule type" value="Genomic_DNA"/>
</dbReference>
<protein>
    <submittedName>
        <fullName evidence="2">Vesicle-Associated Membrane Protein 8</fullName>
    </submittedName>
</protein>
<name>A0A9W9CE76_9PLEO</name>
<evidence type="ECO:0000256" key="1">
    <source>
        <dbReference type="SAM" id="MobiDB-lite"/>
    </source>
</evidence>
<keyword evidence="3" id="KW-1185">Reference proteome</keyword>
<proteinExistence type="predicted"/>
<organism evidence="2 3">
    <name type="scientific">Didymosphaeria variabile</name>
    <dbReference type="NCBI Taxonomy" id="1932322"/>
    <lineage>
        <taxon>Eukaryota</taxon>
        <taxon>Fungi</taxon>
        <taxon>Dikarya</taxon>
        <taxon>Ascomycota</taxon>
        <taxon>Pezizomycotina</taxon>
        <taxon>Dothideomycetes</taxon>
        <taxon>Pleosporomycetidae</taxon>
        <taxon>Pleosporales</taxon>
        <taxon>Massarineae</taxon>
        <taxon>Didymosphaeriaceae</taxon>
        <taxon>Didymosphaeria</taxon>
    </lineage>
</organism>
<sequence>MAEFVASLIGIAGLGAKVSITLHKVVSTLNSAQNDARLIAADISIFTCTLTQLSKTISDCNVPEAAQLFEIAQVLVPACSTLVHELQRLIGNTELYQMKGAFSVHLLALRFKWLLNGPKVTFVKSLLESFKSTLVLLISTMDLAVVMHQDAQSDVKYVARRSYIAIRLLRNMKAGLDMLMPYRESLKSQVRTNLHLAEDAKANLLLFQDPKYNSDPSTILDVPDSQSTNSDTASSAVTVVDPSIKSLVPYDMDGPNATQSGDLRQITMDGETDELTCLSECPQELSGILIAQESTVKLAEDLLKIAHVPTWTWGTSAAVRPSEQQMHVPIVHKDNSPNQVNESATTSRPGLPNPGAKTKSSQNDVLNPGSQIDDRASAESLNPLQYLDKEEESQNNPLRSPSSDNLDLQTMIKKILEETLASHNSEHASQPRTEPEKTAQLQKPTAPEISFKSDVQDGTERLSKLERIMLAERDEMIRKKAIAEAERQVQKKISDADKLEKLEGLILAQKEEQFKREEAVEATRKADRAEADAKVAKRGCRSNSTG</sequence>
<gene>
    <name evidence="2" type="primary">VAMP8</name>
    <name evidence="2" type="ORF">N0V89_002241</name>
</gene>
<feature type="compositionally biased region" description="Basic and acidic residues" evidence="1">
    <location>
        <begin position="521"/>
        <end position="535"/>
    </location>
</feature>
<dbReference type="GeneID" id="80905771"/>
<dbReference type="OrthoDB" id="5431013at2759"/>
<feature type="region of interest" description="Disordered" evidence="1">
    <location>
        <begin position="521"/>
        <end position="546"/>
    </location>
</feature>
<feature type="region of interest" description="Disordered" evidence="1">
    <location>
        <begin position="423"/>
        <end position="458"/>
    </location>
</feature>
<dbReference type="RefSeq" id="XP_056074524.1">
    <property type="nucleotide sequence ID" value="XM_056211051.1"/>
</dbReference>
<feature type="compositionally biased region" description="Polar residues" evidence="1">
    <location>
        <begin position="423"/>
        <end position="432"/>
    </location>
</feature>
<feature type="compositionally biased region" description="Polar residues" evidence="1">
    <location>
        <begin position="336"/>
        <end position="348"/>
    </location>
</feature>
<feature type="region of interest" description="Disordered" evidence="1">
    <location>
        <begin position="332"/>
        <end position="379"/>
    </location>
</feature>
<feature type="compositionally biased region" description="Polar residues" evidence="1">
    <location>
        <begin position="358"/>
        <end position="370"/>
    </location>
</feature>
<feature type="region of interest" description="Disordered" evidence="1">
    <location>
        <begin position="387"/>
        <end position="406"/>
    </location>
</feature>